<sequence length="221" mass="25710">MTDYFNFLGLPSVVQDLITEEIVHNSIPEDRIELALTSKYCNELVQRARPKKIIDHFWIWNVSSFAFIANSREYTKTKEQLMEILPNCQIKKLHLTNQLVFSSEDYSEFLDMLSEAARFATYFGINLYNPVYVNEIVGFYVKLKHLKSVTVGDPELILPYYPSKVELNCDYGNPPDNFLEDLAEKSQNCPLSFFELDDDMSLHECQQFLQVNENTGFFVVD</sequence>
<name>A0AC34RFX3_9BILA</name>
<organism evidence="1 2">
    <name type="scientific">Panagrolaimus sp. JU765</name>
    <dbReference type="NCBI Taxonomy" id="591449"/>
    <lineage>
        <taxon>Eukaryota</taxon>
        <taxon>Metazoa</taxon>
        <taxon>Ecdysozoa</taxon>
        <taxon>Nematoda</taxon>
        <taxon>Chromadorea</taxon>
        <taxon>Rhabditida</taxon>
        <taxon>Tylenchina</taxon>
        <taxon>Panagrolaimomorpha</taxon>
        <taxon>Panagrolaimoidea</taxon>
        <taxon>Panagrolaimidae</taxon>
        <taxon>Panagrolaimus</taxon>
    </lineage>
</organism>
<reference evidence="2" key="1">
    <citation type="submission" date="2022-11" db="UniProtKB">
        <authorList>
            <consortium name="WormBaseParasite"/>
        </authorList>
    </citation>
    <scope>IDENTIFICATION</scope>
</reference>
<dbReference type="Proteomes" id="UP000887576">
    <property type="component" value="Unplaced"/>
</dbReference>
<evidence type="ECO:0000313" key="2">
    <source>
        <dbReference type="WBParaSite" id="JU765_v2.g6466.t1"/>
    </source>
</evidence>
<proteinExistence type="predicted"/>
<evidence type="ECO:0000313" key="1">
    <source>
        <dbReference type="Proteomes" id="UP000887576"/>
    </source>
</evidence>
<protein>
    <submittedName>
        <fullName evidence="2">F-box domain-containing protein</fullName>
    </submittedName>
</protein>
<dbReference type="WBParaSite" id="JU765_v2.g6466.t1">
    <property type="protein sequence ID" value="JU765_v2.g6466.t1"/>
    <property type="gene ID" value="JU765_v2.g6466"/>
</dbReference>
<accession>A0AC34RFX3</accession>